<name>A0A839QTE4_9MICO</name>
<protein>
    <submittedName>
        <fullName evidence="1">Uncharacterized protein</fullName>
    </submittedName>
</protein>
<dbReference type="EMBL" id="JACHWP010000001">
    <property type="protein sequence ID" value="MBB3022030.1"/>
    <property type="molecule type" value="Genomic_DNA"/>
</dbReference>
<dbReference type="RefSeq" id="WP_183373754.1">
    <property type="nucleotide sequence ID" value="NZ_CBCSFZ010000015.1"/>
</dbReference>
<evidence type="ECO:0000313" key="2">
    <source>
        <dbReference type="Proteomes" id="UP000568050"/>
    </source>
</evidence>
<dbReference type="Proteomes" id="UP000568050">
    <property type="component" value="Unassembled WGS sequence"/>
</dbReference>
<organism evidence="1 2">
    <name type="scientific">Helcobacillus massiliensis</name>
    <dbReference type="NCBI Taxonomy" id="521392"/>
    <lineage>
        <taxon>Bacteria</taxon>
        <taxon>Bacillati</taxon>
        <taxon>Actinomycetota</taxon>
        <taxon>Actinomycetes</taxon>
        <taxon>Micrococcales</taxon>
        <taxon>Dermabacteraceae</taxon>
        <taxon>Helcobacillus</taxon>
    </lineage>
</organism>
<keyword evidence="2" id="KW-1185">Reference proteome</keyword>
<comment type="caution">
    <text evidence="1">The sequence shown here is derived from an EMBL/GenBank/DDBJ whole genome shotgun (WGS) entry which is preliminary data.</text>
</comment>
<proteinExistence type="predicted"/>
<reference evidence="1 2" key="1">
    <citation type="submission" date="2020-08" db="EMBL/GenBank/DDBJ databases">
        <title>Sequencing the genomes of 1000 actinobacteria strains.</title>
        <authorList>
            <person name="Klenk H.-P."/>
        </authorList>
    </citation>
    <scope>NUCLEOTIDE SEQUENCE [LARGE SCALE GENOMIC DNA]</scope>
    <source>
        <strain evidence="1 2">DSM 23040</strain>
    </source>
</reference>
<accession>A0A839QTE4</accession>
<sequence length="391" mass="42974">MTISVTLGGGVASIDREVFELLFDNSTVRNYKDYTTALSAGVIAFKDLLDLSRKAEIPYPLFFAPLPVVTAQVDLKTRKLLQGVRKGTFSLNSRATIELADVELIIKDLVRKQELVKKHDPTLKRNPIVGMLRKSTGGPVRDAQALLTALGFSTQDIQATKNKTAAAELFISRLEANHILVSRSVNGYMPQTLSKAKFSGLTVRDGKVPYIFLTGGSHGEDEEPVGRQVFTLALLAVLVARRVFVPVTMDTRQIEASPGPEYGIVAEMLMPAVQLRQCSLSSLDEVGEVADHFKVTPSAIVVRSALLKLLDRSVADDYLAELAKAYSARPKPPARTPKPVNAIRKYNGREFSVRMLDALDSGRITPREFCQLACSNRIGVFDIPDFRSAVW</sequence>
<evidence type="ECO:0000313" key="1">
    <source>
        <dbReference type="EMBL" id="MBB3022030.1"/>
    </source>
</evidence>
<dbReference type="AlphaFoldDB" id="A0A839QTE4"/>
<gene>
    <name evidence="1" type="ORF">FHX50_000278</name>
</gene>